<evidence type="ECO:0000313" key="1">
    <source>
        <dbReference type="Proteomes" id="UP001652580"/>
    </source>
</evidence>
<proteinExistence type="predicted"/>
<dbReference type="GeneID" id="130704644"/>
<protein>
    <submittedName>
        <fullName evidence="2">Uncharacterized protein LOC130704644</fullName>
    </submittedName>
</protein>
<gene>
    <name evidence="2" type="primary">LOC130704644</name>
</gene>
<sequence length="223" mass="24207">MFQADLDSVPGCLGEGPPPRYRGSLSGSLLWAEPLGQQLRAIYEPAALPSLVPPSTAALTQPPAIFHAHQDLGFHHFPVGKSGWGEFECSFISYIMLTLLGGGITGGDRQVLGIGDKLPASLFPARRGCGPCRPPEALSSDGFEYLCLDLPKGSWDLNPGVTGVVFSFIHSFNRTTRRHTLGMVSNLEELSTKQGDRYSLTRRTCKQGLQQILAHPCSQQHYS</sequence>
<dbReference type="Proteomes" id="UP001652580">
    <property type="component" value="Chromosome 13"/>
</dbReference>
<keyword evidence="1" id="KW-1185">Reference proteome</keyword>
<dbReference type="RefSeq" id="XP_057383001.1">
    <property type="nucleotide sequence ID" value="XM_057527018.1"/>
</dbReference>
<evidence type="ECO:0000313" key="2">
    <source>
        <dbReference type="RefSeq" id="XP_057383001.1"/>
    </source>
</evidence>
<organism evidence="1 2">
    <name type="scientific">Balaenoptera acutorostrata</name>
    <name type="common">Common minke whale</name>
    <name type="synonym">Balaena rostrata</name>
    <dbReference type="NCBI Taxonomy" id="9767"/>
    <lineage>
        <taxon>Eukaryota</taxon>
        <taxon>Metazoa</taxon>
        <taxon>Chordata</taxon>
        <taxon>Craniata</taxon>
        <taxon>Vertebrata</taxon>
        <taxon>Euteleostomi</taxon>
        <taxon>Mammalia</taxon>
        <taxon>Eutheria</taxon>
        <taxon>Laurasiatheria</taxon>
        <taxon>Artiodactyla</taxon>
        <taxon>Whippomorpha</taxon>
        <taxon>Cetacea</taxon>
        <taxon>Mysticeti</taxon>
        <taxon>Balaenopteridae</taxon>
        <taxon>Balaenoptera</taxon>
    </lineage>
</organism>
<reference evidence="2" key="1">
    <citation type="submission" date="2025-08" db="UniProtKB">
        <authorList>
            <consortium name="RefSeq"/>
        </authorList>
    </citation>
    <scope>IDENTIFICATION</scope>
</reference>
<name>A0ABM3RZI7_BALAC</name>
<accession>A0ABM3RZI7</accession>